<dbReference type="EMBL" id="LDRT01000139">
    <property type="protein sequence ID" value="KTR88411.1"/>
    <property type="molecule type" value="Genomic_DNA"/>
</dbReference>
<gene>
    <name evidence="3" type="ORF">NS220_16335</name>
</gene>
<dbReference type="PATRIC" id="fig|2033.6.peg.818"/>
<evidence type="ECO:0000256" key="1">
    <source>
        <dbReference type="SAM" id="MobiDB-lite"/>
    </source>
</evidence>
<protein>
    <submittedName>
        <fullName evidence="3">Uncharacterized protein</fullName>
    </submittedName>
</protein>
<evidence type="ECO:0000256" key="2">
    <source>
        <dbReference type="SAM" id="SignalP"/>
    </source>
</evidence>
<feature type="region of interest" description="Disordered" evidence="1">
    <location>
        <begin position="27"/>
        <end position="59"/>
    </location>
</feature>
<accession>A0A147ET80</accession>
<reference evidence="3 4" key="1">
    <citation type="journal article" date="2016" name="Front. Microbiol.">
        <title>Genomic Resource of Rice Seed Associated Bacteria.</title>
        <authorList>
            <person name="Midha S."/>
            <person name="Bansal K."/>
            <person name="Sharma S."/>
            <person name="Kumar N."/>
            <person name="Patil P.P."/>
            <person name="Chaudhry V."/>
            <person name="Patil P.B."/>
        </authorList>
    </citation>
    <scope>NUCLEOTIDE SEQUENCE [LARGE SCALE GENOMIC DNA]</scope>
    <source>
        <strain evidence="3 4">NS220</strain>
    </source>
</reference>
<feature type="chain" id="PRO_5039331239" evidence="2">
    <location>
        <begin position="21"/>
        <end position="188"/>
    </location>
</feature>
<organism evidence="3 4">
    <name type="scientific">Microbacterium testaceum</name>
    <name type="common">Aureobacterium testaceum</name>
    <name type="synonym">Brevibacterium testaceum</name>
    <dbReference type="NCBI Taxonomy" id="2033"/>
    <lineage>
        <taxon>Bacteria</taxon>
        <taxon>Bacillati</taxon>
        <taxon>Actinomycetota</taxon>
        <taxon>Actinomycetes</taxon>
        <taxon>Micrococcales</taxon>
        <taxon>Microbacteriaceae</taxon>
        <taxon>Microbacterium</taxon>
    </lineage>
</organism>
<sequence length="188" mass="19663">MTRRFALTLSALALSVVALAGCSGSVPAPTAAAQEPRDGATTSAPDPVASDSPTAAAEPTCDTIIPKSTADDFRSLGWSVSIEPFRIGATEIAGGIQCKWGDQRITTDRVQVFGWAPIDDAAASEAESELVASGWRREEGSNGTYVTENSSWVGGRGDSDGYGITYLFGDGWVKLADTRQSLFLVEGP</sequence>
<comment type="caution">
    <text evidence="3">The sequence shown here is derived from an EMBL/GenBank/DDBJ whole genome shotgun (WGS) entry which is preliminary data.</text>
</comment>
<name>A0A147ET80_MICTE</name>
<evidence type="ECO:0000313" key="3">
    <source>
        <dbReference type="EMBL" id="KTR88411.1"/>
    </source>
</evidence>
<dbReference type="RefSeq" id="WP_058625060.1">
    <property type="nucleotide sequence ID" value="NZ_LDRT01000139.1"/>
</dbReference>
<proteinExistence type="predicted"/>
<dbReference type="Proteomes" id="UP000075025">
    <property type="component" value="Unassembled WGS sequence"/>
</dbReference>
<dbReference type="AlphaFoldDB" id="A0A147ET80"/>
<keyword evidence="2" id="KW-0732">Signal</keyword>
<feature type="signal peptide" evidence="2">
    <location>
        <begin position="1"/>
        <end position="20"/>
    </location>
</feature>
<evidence type="ECO:0000313" key="4">
    <source>
        <dbReference type="Proteomes" id="UP000075025"/>
    </source>
</evidence>
<dbReference type="PROSITE" id="PS51257">
    <property type="entry name" value="PROKAR_LIPOPROTEIN"/>
    <property type="match status" value="1"/>
</dbReference>
<dbReference type="OrthoDB" id="5082740at2"/>